<evidence type="ECO:0000313" key="4">
    <source>
        <dbReference type="Proteomes" id="UP000023152"/>
    </source>
</evidence>
<evidence type="ECO:0000313" key="3">
    <source>
        <dbReference type="EMBL" id="ETN97271.1"/>
    </source>
</evidence>
<keyword evidence="4" id="KW-1185">Reference proteome</keyword>
<organism evidence="3 4">
    <name type="scientific">Reticulomyxa filosa</name>
    <dbReference type="NCBI Taxonomy" id="46433"/>
    <lineage>
        <taxon>Eukaryota</taxon>
        <taxon>Sar</taxon>
        <taxon>Rhizaria</taxon>
        <taxon>Retaria</taxon>
        <taxon>Foraminifera</taxon>
        <taxon>Monothalamids</taxon>
        <taxon>Reticulomyxidae</taxon>
        <taxon>Reticulomyxa</taxon>
    </lineage>
</organism>
<feature type="compositionally biased region" description="Basic residues" evidence="1">
    <location>
        <begin position="181"/>
        <end position="191"/>
    </location>
</feature>
<dbReference type="EMBL" id="ASPP01050238">
    <property type="protein sequence ID" value="ETN97271.1"/>
    <property type="molecule type" value="Genomic_DNA"/>
</dbReference>
<keyword evidence="2" id="KW-0472">Membrane</keyword>
<gene>
    <name evidence="3" type="ORF">RFI_40260</name>
</gene>
<keyword evidence="2" id="KW-1133">Transmembrane helix</keyword>
<reference evidence="3 4" key="1">
    <citation type="journal article" date="2013" name="Curr. Biol.">
        <title>The Genome of the Foraminiferan Reticulomyxa filosa.</title>
        <authorList>
            <person name="Glockner G."/>
            <person name="Hulsmann N."/>
            <person name="Schleicher M."/>
            <person name="Noegel A.A."/>
            <person name="Eichinger L."/>
            <person name="Gallinger C."/>
            <person name="Pawlowski J."/>
            <person name="Sierra R."/>
            <person name="Euteneuer U."/>
            <person name="Pillet L."/>
            <person name="Moustafa A."/>
            <person name="Platzer M."/>
            <person name="Groth M."/>
            <person name="Szafranski K."/>
            <person name="Schliwa M."/>
        </authorList>
    </citation>
    <scope>NUCLEOTIDE SEQUENCE [LARGE SCALE GENOMIC DNA]</scope>
</reference>
<feature type="region of interest" description="Disordered" evidence="1">
    <location>
        <begin position="175"/>
        <end position="194"/>
    </location>
</feature>
<dbReference type="Proteomes" id="UP000023152">
    <property type="component" value="Unassembled WGS sequence"/>
</dbReference>
<comment type="caution">
    <text evidence="3">The sequence shown here is derived from an EMBL/GenBank/DDBJ whole genome shotgun (WGS) entry which is preliminary data.</text>
</comment>
<keyword evidence="2" id="KW-0812">Transmembrane</keyword>
<evidence type="ECO:0000256" key="1">
    <source>
        <dbReference type="SAM" id="MobiDB-lite"/>
    </source>
</evidence>
<proteinExistence type="predicted"/>
<accession>X6L8A7</accession>
<name>X6L8A7_RETFI</name>
<evidence type="ECO:0000256" key="2">
    <source>
        <dbReference type="SAM" id="Phobius"/>
    </source>
</evidence>
<dbReference type="AlphaFoldDB" id="X6L8A7"/>
<protein>
    <submittedName>
        <fullName evidence="3">Uncharacterized protein</fullName>
    </submittedName>
</protein>
<sequence>MFDLVRHKYVELEMIPNSNAELNESTVPVSVINDENMDKSATNSNKLKQPTKDEIKVSEGKLCLVNQDAGLLSSDNDMKQTIESVNIVPSRPTENSKSKDTVEFYKDSHQRNGKQKVSGENMDFKIGLFSAFFVCVENGLLIKQTSFLLFFIWNNVWNLFTRNVKQKERLKLSTSKEKKNTTIRKKQTKRKTTPEKICAEQNHLQNTNNIKKQANKKIFKNFLKDYSALITYKQKTTEFSFRCFATKANACHLQLKERKRHSIGWQKPFFLCVFLFEFVLSIIFVVIRFFFIFFVIFERFFSDRQHI</sequence>
<feature type="transmembrane region" description="Helical" evidence="2">
    <location>
        <begin position="268"/>
        <end position="297"/>
    </location>
</feature>